<evidence type="ECO:0000313" key="2">
    <source>
        <dbReference type="EMBL" id="MBO8463100.1"/>
    </source>
</evidence>
<accession>A0A9D9N7N3</accession>
<keyword evidence="1" id="KW-0175">Coiled coil</keyword>
<evidence type="ECO:0000313" key="3">
    <source>
        <dbReference type="Proteomes" id="UP000823618"/>
    </source>
</evidence>
<reference evidence="2" key="1">
    <citation type="submission" date="2020-10" db="EMBL/GenBank/DDBJ databases">
        <authorList>
            <person name="Gilroy R."/>
        </authorList>
    </citation>
    <scope>NUCLEOTIDE SEQUENCE</scope>
    <source>
        <strain evidence="2">E3-2379</strain>
    </source>
</reference>
<name>A0A9D9N7N3_9FIRM</name>
<feature type="coiled-coil region" evidence="1">
    <location>
        <begin position="257"/>
        <end position="346"/>
    </location>
</feature>
<sequence length="649" mass="76369">MDKINYDLLNKLTNEEKQTFCKYVDLEVFLTLLKKDKRRYDKYIKVLGRLERRSVLVQKLLPKYAFDLYQKGDEGFTFVLSTALGKHRDKFIKDIEKCLEPAVSVEDIKNYNTDDFTDLFFKIKENSDKTIVCDTDISVFISALKLNDVCLSDEIVDEIRIEIKQISALHKKENEYKAKLELELRKNEKVISQKYEYEKEQIEKTLQEVQIELNHAHRREQSLNDEIEKYKTCITNKKERLIEEWRTEFDKEIVARKKAIEEELQLFTRESKEKVEKAIKKDAEELKQTFENEFENEKMLANKVIIELKEKIVSLEQERSLLEGTVLELNSKQQKLKYSIKSLEKEETYYFQHLKERVLNRKLDEIVFLDDKNKKTAISSGSMEINSKKPIFYKWQTFSEVAEESLEVNGIEDFIQDFCDNLALNFENVTEIALLIIAAFFNNKVVIVEDSISQYIVESLSQLIDGQTPLVIEYNGADERGIIEFIRGAEEKVIYIGGVLNKFDEVMFSNICRQLSDQKYIFFGISQIQDVPLFSKNILSNAFVLDVEDSLIIADREPILVGNNNIEDYKVTYQTDEYRKCYEQYFKRLVSKKLISKKLAFDLSKLLCTYLKFMSSIGDVVKKCILHYLQDTDMEDAERDDLLERTGWK</sequence>
<protein>
    <submittedName>
        <fullName evidence="2">Uncharacterized protein</fullName>
    </submittedName>
</protein>
<organism evidence="2 3">
    <name type="scientific">Candidatus Scybalomonas excrementavium</name>
    <dbReference type="NCBI Taxonomy" id="2840943"/>
    <lineage>
        <taxon>Bacteria</taxon>
        <taxon>Bacillati</taxon>
        <taxon>Bacillota</taxon>
        <taxon>Clostridia</taxon>
        <taxon>Lachnospirales</taxon>
        <taxon>Lachnospiraceae</taxon>
        <taxon>Lachnospiraceae incertae sedis</taxon>
        <taxon>Candidatus Scybalomonas</taxon>
    </lineage>
</organism>
<gene>
    <name evidence="2" type="ORF">IAC13_04130</name>
</gene>
<dbReference type="AlphaFoldDB" id="A0A9D9N7N3"/>
<proteinExistence type="predicted"/>
<evidence type="ECO:0000256" key="1">
    <source>
        <dbReference type="SAM" id="Coils"/>
    </source>
</evidence>
<dbReference type="EMBL" id="JADIML010000118">
    <property type="protein sequence ID" value="MBO8463100.1"/>
    <property type="molecule type" value="Genomic_DNA"/>
</dbReference>
<feature type="coiled-coil region" evidence="1">
    <location>
        <begin position="192"/>
        <end position="226"/>
    </location>
</feature>
<comment type="caution">
    <text evidence="2">The sequence shown here is derived from an EMBL/GenBank/DDBJ whole genome shotgun (WGS) entry which is preliminary data.</text>
</comment>
<reference evidence="2" key="2">
    <citation type="journal article" date="2021" name="PeerJ">
        <title>Extensive microbial diversity within the chicken gut microbiome revealed by metagenomics and culture.</title>
        <authorList>
            <person name="Gilroy R."/>
            <person name="Ravi A."/>
            <person name="Getino M."/>
            <person name="Pursley I."/>
            <person name="Horton D.L."/>
            <person name="Alikhan N.F."/>
            <person name="Baker D."/>
            <person name="Gharbi K."/>
            <person name="Hall N."/>
            <person name="Watson M."/>
            <person name="Adriaenssens E.M."/>
            <person name="Foster-Nyarko E."/>
            <person name="Jarju S."/>
            <person name="Secka A."/>
            <person name="Antonio M."/>
            <person name="Oren A."/>
            <person name="Chaudhuri R.R."/>
            <person name="La Ragione R."/>
            <person name="Hildebrand F."/>
            <person name="Pallen M.J."/>
        </authorList>
    </citation>
    <scope>NUCLEOTIDE SEQUENCE</scope>
    <source>
        <strain evidence="2">E3-2379</strain>
    </source>
</reference>
<dbReference type="Proteomes" id="UP000823618">
    <property type="component" value="Unassembled WGS sequence"/>
</dbReference>